<keyword evidence="2" id="KW-1185">Reference proteome</keyword>
<evidence type="ECO:0000313" key="1">
    <source>
        <dbReference type="EMBL" id="GGQ21751.1"/>
    </source>
</evidence>
<dbReference type="EMBL" id="BMQJ01000017">
    <property type="protein sequence ID" value="GGQ21751.1"/>
    <property type="molecule type" value="Genomic_DNA"/>
</dbReference>
<gene>
    <name evidence="1" type="ORF">GCM10010140_60130</name>
</gene>
<dbReference type="Proteomes" id="UP000611554">
    <property type="component" value="Unassembled WGS sequence"/>
</dbReference>
<reference evidence="2" key="1">
    <citation type="journal article" date="2019" name="Int. J. Syst. Evol. Microbiol.">
        <title>The Global Catalogue of Microorganisms (GCM) 10K type strain sequencing project: providing services to taxonomists for standard genome sequencing and annotation.</title>
        <authorList>
            <consortium name="The Broad Institute Genomics Platform"/>
            <consortium name="The Broad Institute Genome Sequencing Center for Infectious Disease"/>
            <person name="Wu L."/>
            <person name="Ma J."/>
        </authorList>
    </citation>
    <scope>NUCLEOTIDE SEQUENCE [LARGE SCALE GENOMIC DNA]</scope>
    <source>
        <strain evidence="2">JCM 3115</strain>
    </source>
</reference>
<comment type="caution">
    <text evidence="1">The sequence shown here is derived from an EMBL/GenBank/DDBJ whole genome shotgun (WGS) entry which is preliminary data.</text>
</comment>
<proteinExistence type="predicted"/>
<dbReference type="RefSeq" id="WP_189249807.1">
    <property type="nucleotide sequence ID" value="NZ_BMQJ01000017.1"/>
</dbReference>
<protein>
    <submittedName>
        <fullName evidence="1">Uncharacterized protein</fullName>
    </submittedName>
</protein>
<dbReference type="PROSITE" id="PS51257">
    <property type="entry name" value="PROKAR_LIPOPROTEIN"/>
    <property type="match status" value="1"/>
</dbReference>
<name>A0ABQ2RDX7_9ACTN</name>
<sequence>MKINMMMLPQTGLAFACGDTALPCGGRAILAADLVSRRRQEKSAQIKAGRLFVAAAAAEVAAGVAGAPAFAGAPALADAPALAGGSYAPTKHVRIGGLRGPHPWRKPPVIT</sequence>
<evidence type="ECO:0000313" key="2">
    <source>
        <dbReference type="Proteomes" id="UP000611554"/>
    </source>
</evidence>
<organism evidence="1 2">
    <name type="scientific">Streptosporangium pseudovulgare</name>
    <dbReference type="NCBI Taxonomy" id="35765"/>
    <lineage>
        <taxon>Bacteria</taxon>
        <taxon>Bacillati</taxon>
        <taxon>Actinomycetota</taxon>
        <taxon>Actinomycetes</taxon>
        <taxon>Streptosporangiales</taxon>
        <taxon>Streptosporangiaceae</taxon>
        <taxon>Streptosporangium</taxon>
    </lineage>
</organism>
<accession>A0ABQ2RDX7</accession>